<accession>A0ABX0X856</accession>
<dbReference type="InterPro" id="IPR011444">
    <property type="entry name" value="DUF1549"/>
</dbReference>
<dbReference type="Gene3D" id="1.10.760.10">
    <property type="entry name" value="Cytochrome c-like domain"/>
    <property type="match status" value="1"/>
</dbReference>
<evidence type="ECO:0000259" key="5">
    <source>
        <dbReference type="PROSITE" id="PS51007"/>
    </source>
</evidence>
<evidence type="ECO:0000256" key="2">
    <source>
        <dbReference type="ARBA" id="ARBA00022723"/>
    </source>
</evidence>
<evidence type="ECO:0000313" key="7">
    <source>
        <dbReference type="Proteomes" id="UP000770785"/>
    </source>
</evidence>
<comment type="caution">
    <text evidence="6">The sequence shown here is derived from an EMBL/GenBank/DDBJ whole genome shotgun (WGS) entry which is preliminary data.</text>
</comment>
<evidence type="ECO:0000256" key="1">
    <source>
        <dbReference type="ARBA" id="ARBA00022617"/>
    </source>
</evidence>
<dbReference type="SUPFAM" id="SSF46626">
    <property type="entry name" value="Cytochrome c"/>
    <property type="match status" value="1"/>
</dbReference>
<evidence type="ECO:0000256" key="4">
    <source>
        <dbReference type="PROSITE-ProRule" id="PRU00433"/>
    </source>
</evidence>
<keyword evidence="2 4" id="KW-0479">Metal-binding</keyword>
<dbReference type="InterPro" id="IPR011429">
    <property type="entry name" value="Cyt_c_Planctomycete-type"/>
</dbReference>
<dbReference type="RefSeq" id="WP_168035961.1">
    <property type="nucleotide sequence ID" value="NZ_JAATJH010000001.1"/>
</dbReference>
<keyword evidence="1 4" id="KW-0349">Heme</keyword>
<gene>
    <name evidence="6" type="ORF">GGR27_000679</name>
</gene>
<dbReference type="InterPro" id="IPR022655">
    <property type="entry name" value="DUF1553"/>
</dbReference>
<dbReference type="PROSITE" id="PS51007">
    <property type="entry name" value="CYTC"/>
    <property type="match status" value="1"/>
</dbReference>
<dbReference type="InterPro" id="IPR009056">
    <property type="entry name" value="Cyt_c-like_dom"/>
</dbReference>
<dbReference type="PANTHER" id="PTHR35889">
    <property type="entry name" value="CYCLOINULO-OLIGOSACCHARIDE FRUCTANOTRANSFERASE-RELATED"/>
    <property type="match status" value="1"/>
</dbReference>
<organism evidence="6 7">
    <name type="scientific">Neolewinella antarctica</name>
    <dbReference type="NCBI Taxonomy" id="442734"/>
    <lineage>
        <taxon>Bacteria</taxon>
        <taxon>Pseudomonadati</taxon>
        <taxon>Bacteroidota</taxon>
        <taxon>Saprospiria</taxon>
        <taxon>Saprospirales</taxon>
        <taxon>Lewinellaceae</taxon>
        <taxon>Neolewinella</taxon>
    </lineage>
</organism>
<reference evidence="6 7" key="1">
    <citation type="submission" date="2020-03" db="EMBL/GenBank/DDBJ databases">
        <title>Genomic Encyclopedia of Type Strains, Phase IV (KMG-IV): sequencing the most valuable type-strain genomes for metagenomic binning, comparative biology and taxonomic classification.</title>
        <authorList>
            <person name="Goeker M."/>
        </authorList>
    </citation>
    <scope>NUCLEOTIDE SEQUENCE [LARGE SCALE GENOMIC DNA]</scope>
    <source>
        <strain evidence="6 7">DSM 105096</strain>
    </source>
</reference>
<dbReference type="Pfam" id="PF07583">
    <property type="entry name" value="PSCyt2"/>
    <property type="match status" value="1"/>
</dbReference>
<protein>
    <recommendedName>
        <fullName evidence="5">Cytochrome c domain-containing protein</fullName>
    </recommendedName>
</protein>
<dbReference type="Proteomes" id="UP000770785">
    <property type="component" value="Unassembled WGS sequence"/>
</dbReference>
<keyword evidence="3 4" id="KW-0408">Iron</keyword>
<keyword evidence="7" id="KW-1185">Reference proteome</keyword>
<dbReference type="EMBL" id="JAATJH010000001">
    <property type="protein sequence ID" value="NJC25198.1"/>
    <property type="molecule type" value="Genomic_DNA"/>
</dbReference>
<dbReference type="InterPro" id="IPR036909">
    <property type="entry name" value="Cyt_c-like_dom_sf"/>
</dbReference>
<name>A0ABX0X856_9BACT</name>
<proteinExistence type="predicted"/>
<evidence type="ECO:0000256" key="3">
    <source>
        <dbReference type="ARBA" id="ARBA00023004"/>
    </source>
</evidence>
<dbReference type="Pfam" id="PF07635">
    <property type="entry name" value="PSCyt1"/>
    <property type="match status" value="1"/>
</dbReference>
<feature type="domain" description="Cytochrome c" evidence="5">
    <location>
        <begin position="24"/>
        <end position="115"/>
    </location>
</feature>
<dbReference type="PANTHER" id="PTHR35889:SF3">
    <property type="entry name" value="F-BOX DOMAIN-CONTAINING PROTEIN"/>
    <property type="match status" value="1"/>
</dbReference>
<sequence>MKRSLLVLVSAFIMLTCQEERTINFNEDIRPIFNEKCIGCHGGVKQAGGFGLVFRENALRETDNGKFAIVPGKPGQSEIIARVRHENEELRMPFEGPALSEEEIHLLETWIEEGAEWEEHWAYLAPTKPEIPVIEGGQPDNSIDAFVMAALLPYDLVPAPRAPKRELLRRVSFDLTGLPAPEFLAEVFLSGDLAYEVLIDSLLAQPSYGEHQAAKWLELARYADSRGYERDRPREIWRYRDWVIKAFNDDLPYDDFVTHQLAGDLLPDPTEDQLVATGFHRNTLSNGEGGTENEEFRVASVIDRVNTTWEVFQGTTMGCVQCHAHPYDPIRYEEFYTSYALFNNTVDHDHVSEAPRLRTLYAADEVKYKRLEDWVTEHAEEEARTQVQSWRQLIKVREPRLRPDLFENVEGGVFTARADEDIMFLRPGNSFALPPRDLSEVAALHVNLRPLGSGTLEVRLASPTGQLLITHAFERGRQEDIRLPLVIPGGERVLSIVTRGDGNGKILAIDAIGYEPKLPGAEQPGAEDIKTFIGDLLAAKDSVNTLIMVETTDESRRKSYLFERGNWMVHGPEVTGGVPKLLDGEADTPIENRLDFARWLTNPDQPLTSRVAVNRTWGQLFGIGLVATTEDIGSQGSKPKNQQLLDYLATEYSGPLGWSKKRLLRQIVLSNTYQQSSRATPQLLAKDPHNELLARGPRKRLTAEEIRDQALAVSGLLTEKCYGPSVMPPQPDGLWGTITHSRNEWVNSTGEDRYRRALYTHLRRSAIHPVMSTFDASNRELCLSRRTITNTPLQALMTLNDPAYLEVAERLADEVSNLPNVPARIDGLYELLLRRPAEPLEQQVLVQLYDDAYATHQDAHTALTVVANALLNIDELLTIS</sequence>
<dbReference type="Pfam" id="PF07587">
    <property type="entry name" value="PSD1"/>
    <property type="match status" value="1"/>
</dbReference>
<evidence type="ECO:0000313" key="6">
    <source>
        <dbReference type="EMBL" id="NJC25198.1"/>
    </source>
</evidence>